<dbReference type="EMBL" id="JBHTNF010000004">
    <property type="protein sequence ID" value="MFD1328145.1"/>
    <property type="molecule type" value="Genomic_DNA"/>
</dbReference>
<keyword evidence="4" id="KW-1185">Reference proteome</keyword>
<comment type="caution">
    <text evidence="3">The sequence shown here is derived from an EMBL/GenBank/DDBJ whole genome shotgun (WGS) entry which is preliminary data.</text>
</comment>
<keyword evidence="2" id="KW-0732">Signal</keyword>
<dbReference type="Proteomes" id="UP001597173">
    <property type="component" value="Unassembled WGS sequence"/>
</dbReference>
<proteinExistence type="predicted"/>
<protein>
    <submittedName>
        <fullName evidence="3">Outer membrane beta-barrel protein</fullName>
    </submittedName>
</protein>
<dbReference type="Pfam" id="PF10082">
    <property type="entry name" value="BBP2_2"/>
    <property type="match status" value="1"/>
</dbReference>
<feature type="compositionally biased region" description="Low complexity" evidence="1">
    <location>
        <begin position="62"/>
        <end position="79"/>
    </location>
</feature>
<feature type="region of interest" description="Disordered" evidence="1">
    <location>
        <begin position="33"/>
        <end position="79"/>
    </location>
</feature>
<dbReference type="InterPro" id="IPR018759">
    <property type="entry name" value="BBP2_2"/>
</dbReference>
<organism evidence="3 4">
    <name type="scientific">Mycoplana ramosa</name>
    <name type="common">Mycoplana bullata</name>
    <dbReference type="NCBI Taxonomy" id="40837"/>
    <lineage>
        <taxon>Bacteria</taxon>
        <taxon>Pseudomonadati</taxon>
        <taxon>Pseudomonadota</taxon>
        <taxon>Alphaproteobacteria</taxon>
        <taxon>Hyphomicrobiales</taxon>
        <taxon>Rhizobiaceae</taxon>
        <taxon>Mycoplana</taxon>
    </lineage>
</organism>
<sequence>MPYPHSKSLRALPASLPRRVAGLLLAGTMLAAGPAPAQETGPTDPGDATATNALQDPPVAEPPATQATAPDSPAATTRTTPAIPLASADGQEADAATEIGRQNLPVPSIDGLRTATAPWSDEPPGMRLGTFILRPTVSQGIGYERTKTGDNVQTRSFSTTTLRGILVSDWSLHQLTIGGAGTFEKNFSGGKTTEPEANVDADLRLDLSAETTANLTAGYSLEREDAADPNAIANANEQSAVQSFRGGARIQRDFGLIRGTLGADIERTTYGDVELSDGSELSQSDRNNTEGVITGRIGYELSPALIPFIEAAVGRVRYDDARDFAGYARSGDVYAARTGVELDLGEKLRGELAFGYDRETYDDERLKTINALSVDGSVDWSPQRGTNVNLGLRTSIEPSTTPGESGYVSYLASADITHEMRSNLVARLAGSYEWRDFPTSPSSNQNVYIIGTGLTWGLNRYLALSGDVSYELTTPETGANTGVTRAGLGLVLRR</sequence>
<reference evidence="4" key="1">
    <citation type="journal article" date="2019" name="Int. J. Syst. Evol. Microbiol.">
        <title>The Global Catalogue of Microorganisms (GCM) 10K type strain sequencing project: providing services to taxonomists for standard genome sequencing and annotation.</title>
        <authorList>
            <consortium name="The Broad Institute Genomics Platform"/>
            <consortium name="The Broad Institute Genome Sequencing Center for Infectious Disease"/>
            <person name="Wu L."/>
            <person name="Ma J."/>
        </authorList>
    </citation>
    <scope>NUCLEOTIDE SEQUENCE [LARGE SCALE GENOMIC DNA]</scope>
    <source>
        <strain evidence="4">CCUG 55609</strain>
    </source>
</reference>
<accession>A0ABW3YW70</accession>
<feature type="signal peptide" evidence="2">
    <location>
        <begin position="1"/>
        <end position="37"/>
    </location>
</feature>
<evidence type="ECO:0000313" key="4">
    <source>
        <dbReference type="Proteomes" id="UP001597173"/>
    </source>
</evidence>
<feature type="chain" id="PRO_5047108721" evidence="2">
    <location>
        <begin position="38"/>
        <end position="494"/>
    </location>
</feature>
<evidence type="ECO:0000313" key="3">
    <source>
        <dbReference type="EMBL" id="MFD1328145.1"/>
    </source>
</evidence>
<evidence type="ECO:0000256" key="1">
    <source>
        <dbReference type="SAM" id="MobiDB-lite"/>
    </source>
</evidence>
<name>A0ABW3YW70_MYCRA</name>
<evidence type="ECO:0000256" key="2">
    <source>
        <dbReference type="SAM" id="SignalP"/>
    </source>
</evidence>
<dbReference type="RefSeq" id="WP_374837713.1">
    <property type="nucleotide sequence ID" value="NZ_JBHEEW010000005.1"/>
</dbReference>
<gene>
    <name evidence="3" type="ORF">ACFQ33_09585</name>
</gene>